<feature type="transmembrane region" description="Helical" evidence="12">
    <location>
        <begin position="186"/>
        <end position="209"/>
    </location>
</feature>
<keyword evidence="6 12" id="KW-0812">Transmembrane</keyword>
<feature type="transmembrane region" description="Helical" evidence="12">
    <location>
        <begin position="34"/>
        <end position="54"/>
    </location>
</feature>
<dbReference type="Pfam" id="PF00999">
    <property type="entry name" value="Na_H_Exchanger"/>
    <property type="match status" value="1"/>
</dbReference>
<dbReference type="PANTHER" id="PTHR10110">
    <property type="entry name" value="SODIUM/HYDROGEN EXCHANGER"/>
    <property type="match status" value="1"/>
</dbReference>
<dbReference type="GO" id="GO:0015386">
    <property type="term" value="F:potassium:proton antiporter activity"/>
    <property type="evidence" value="ECO:0007669"/>
    <property type="project" value="TreeGrafter"/>
</dbReference>
<keyword evidence="15" id="KW-1185">Reference proteome</keyword>
<evidence type="ECO:0000313" key="14">
    <source>
        <dbReference type="EMBL" id="AKT37714.1"/>
    </source>
</evidence>
<dbReference type="Proteomes" id="UP000067626">
    <property type="component" value="Chromosome"/>
</dbReference>
<feature type="transmembrane region" description="Helical" evidence="12">
    <location>
        <begin position="89"/>
        <end position="112"/>
    </location>
</feature>
<evidence type="ECO:0000256" key="4">
    <source>
        <dbReference type="ARBA" id="ARBA00022449"/>
    </source>
</evidence>
<proteinExistence type="inferred from homology"/>
<keyword evidence="11" id="KW-0739">Sodium transport</keyword>
<evidence type="ECO:0000256" key="11">
    <source>
        <dbReference type="ARBA" id="ARBA00023201"/>
    </source>
</evidence>
<dbReference type="GO" id="GO:0015385">
    <property type="term" value="F:sodium:proton antiporter activity"/>
    <property type="evidence" value="ECO:0007669"/>
    <property type="project" value="InterPro"/>
</dbReference>
<keyword evidence="3" id="KW-0813">Transport</keyword>
<feature type="domain" description="Cation/H+ exchanger transmembrane" evidence="13">
    <location>
        <begin position="18"/>
        <end position="384"/>
    </location>
</feature>
<name>A0A0K1EA41_CHOCO</name>
<dbReference type="InterPro" id="IPR006153">
    <property type="entry name" value="Cation/H_exchanger_TM"/>
</dbReference>
<feature type="transmembrane region" description="Helical" evidence="12">
    <location>
        <begin position="216"/>
        <end position="232"/>
    </location>
</feature>
<feature type="transmembrane region" description="Helical" evidence="12">
    <location>
        <begin position="367"/>
        <end position="386"/>
    </location>
</feature>
<keyword evidence="4" id="KW-0050">Antiport</keyword>
<dbReference type="KEGG" id="ccro:CMC5_018560"/>
<dbReference type="InterPro" id="IPR018422">
    <property type="entry name" value="Cation/H_exchanger_CPA1"/>
</dbReference>
<evidence type="ECO:0000256" key="9">
    <source>
        <dbReference type="ARBA" id="ARBA00023065"/>
    </source>
</evidence>
<evidence type="ECO:0000256" key="1">
    <source>
        <dbReference type="ARBA" id="ARBA00004651"/>
    </source>
</evidence>
<keyword evidence="9" id="KW-0406">Ion transport</keyword>
<evidence type="ECO:0000256" key="8">
    <source>
        <dbReference type="ARBA" id="ARBA00023053"/>
    </source>
</evidence>
<dbReference type="PATRIC" id="fig|52.7.peg.1999"/>
<dbReference type="Gene3D" id="6.10.140.1330">
    <property type="match status" value="1"/>
</dbReference>
<feature type="transmembrane region" description="Helical" evidence="12">
    <location>
        <begin position="302"/>
        <end position="324"/>
    </location>
</feature>
<dbReference type="GO" id="GO:0005886">
    <property type="term" value="C:plasma membrane"/>
    <property type="evidence" value="ECO:0007669"/>
    <property type="project" value="UniProtKB-SubCell"/>
</dbReference>
<feature type="transmembrane region" description="Helical" evidence="12">
    <location>
        <begin position="118"/>
        <end position="141"/>
    </location>
</feature>
<keyword evidence="10 12" id="KW-0472">Membrane</keyword>
<dbReference type="STRING" id="52.CMC5_018560"/>
<evidence type="ECO:0000256" key="6">
    <source>
        <dbReference type="ARBA" id="ARBA00022692"/>
    </source>
</evidence>
<feature type="transmembrane region" description="Helical" evidence="12">
    <location>
        <begin position="238"/>
        <end position="255"/>
    </location>
</feature>
<dbReference type="EMBL" id="CP012159">
    <property type="protein sequence ID" value="AKT37714.1"/>
    <property type="molecule type" value="Genomic_DNA"/>
</dbReference>
<dbReference type="AlphaFoldDB" id="A0A0K1EA41"/>
<organism evidence="14 15">
    <name type="scientific">Chondromyces crocatus</name>
    <dbReference type="NCBI Taxonomy" id="52"/>
    <lineage>
        <taxon>Bacteria</taxon>
        <taxon>Pseudomonadati</taxon>
        <taxon>Myxococcota</taxon>
        <taxon>Polyangia</taxon>
        <taxon>Polyangiales</taxon>
        <taxon>Polyangiaceae</taxon>
        <taxon>Chondromyces</taxon>
    </lineage>
</organism>
<comment type="subcellular location">
    <subcellularLocation>
        <location evidence="1">Cell membrane</location>
        <topology evidence="1">Multi-pass membrane protein</topology>
    </subcellularLocation>
</comment>
<evidence type="ECO:0000259" key="13">
    <source>
        <dbReference type="Pfam" id="PF00999"/>
    </source>
</evidence>
<feature type="transmembrane region" description="Helical" evidence="12">
    <location>
        <begin position="162"/>
        <end position="180"/>
    </location>
</feature>
<keyword evidence="7 12" id="KW-1133">Transmembrane helix</keyword>
<feature type="transmembrane region" description="Helical" evidence="12">
    <location>
        <begin position="12"/>
        <end position="27"/>
    </location>
</feature>
<protein>
    <submittedName>
        <fullName evidence="14">Sodium:proton antiporter</fullName>
    </submittedName>
</protein>
<evidence type="ECO:0000256" key="7">
    <source>
        <dbReference type="ARBA" id="ARBA00022989"/>
    </source>
</evidence>
<feature type="transmembrane region" description="Helical" evidence="12">
    <location>
        <begin position="60"/>
        <end position="77"/>
    </location>
</feature>
<dbReference type="GO" id="GO:0098719">
    <property type="term" value="P:sodium ion import across plasma membrane"/>
    <property type="evidence" value="ECO:0007669"/>
    <property type="project" value="TreeGrafter"/>
</dbReference>
<evidence type="ECO:0000256" key="10">
    <source>
        <dbReference type="ARBA" id="ARBA00023136"/>
    </source>
</evidence>
<evidence type="ECO:0000313" key="15">
    <source>
        <dbReference type="Proteomes" id="UP000067626"/>
    </source>
</evidence>
<keyword evidence="8" id="KW-0915">Sodium</keyword>
<comment type="similarity">
    <text evidence="2">Belongs to the monovalent cation:proton antiporter 1 (CPA1) transporter (TC 2.A.36) family.</text>
</comment>
<evidence type="ECO:0000256" key="2">
    <source>
        <dbReference type="ARBA" id="ARBA00007367"/>
    </source>
</evidence>
<feature type="transmembrane region" description="Helical" evidence="12">
    <location>
        <begin position="276"/>
        <end position="296"/>
    </location>
</feature>
<gene>
    <name evidence="14" type="primary">nhaA</name>
    <name evidence="14" type="ORF">CMC5_018560</name>
</gene>
<dbReference type="GO" id="GO:0051453">
    <property type="term" value="P:regulation of intracellular pH"/>
    <property type="evidence" value="ECO:0007669"/>
    <property type="project" value="TreeGrafter"/>
</dbReference>
<keyword evidence="5" id="KW-1003">Cell membrane</keyword>
<sequence>MHGMGMRERLESFLLVIAVGATVAIGAKRIGIPYNVALVVVGLLLVVLDVLPTTPMDPEVILIGFLPVLVFESALFADADGLRAASRPILALAVPGVAISLLATAAVATYALDLPFSVALLLGALLAITDTVSVLLAFRSVRVPHRLAAIMEGESLFNDGTALVLVSLTSRVVLTGAFSAPETAKALGMAMLGGVALGVLFGVMGASVLRRAPDHLTAILASTILVFATALISEHVHASPVIAVVVAGVIVGRAARNVLEPSRVLALQGFWETAGFGLNVLIFLLVGLQIQVSMLIEEASSIALALIALHAGRAVAVYGCFGLLRAVARERVPMRWQHVMVIGNIKGALSMAAVLSLPANTPYRDRLITIVFGITFVTLMTQALPFERLLLMLKVAFRGNSGREGISEAKATLIAARKGQAELDELLSSGLVSRKEHAERRAAFQLRVIKAEELLRSPEGEAARDHVVDLSLLNAQKAALVDAARRGLIDADTANSQVNDIDRTLMNMMHHAPEPNEH</sequence>
<reference evidence="14 15" key="1">
    <citation type="submission" date="2015-07" db="EMBL/GenBank/DDBJ databases">
        <title>Genome analysis of myxobacterium Chondromyces crocatus Cm c5 reveals a high potential for natural compound synthesis and the genetic basis for the loss of fruiting body formation.</title>
        <authorList>
            <person name="Zaburannyi N."/>
            <person name="Bunk B."/>
            <person name="Maier J."/>
            <person name="Overmann J."/>
            <person name="Mueller R."/>
        </authorList>
    </citation>
    <scope>NUCLEOTIDE SEQUENCE [LARGE SCALE GENOMIC DNA]</scope>
    <source>
        <strain evidence="14 15">Cm c5</strain>
    </source>
</reference>
<evidence type="ECO:0000256" key="12">
    <source>
        <dbReference type="SAM" id="Phobius"/>
    </source>
</evidence>
<dbReference type="PANTHER" id="PTHR10110:SF195">
    <property type="entry name" value="NA(+)_H(+) ANTIPORTER NHAS2"/>
    <property type="match status" value="1"/>
</dbReference>
<evidence type="ECO:0000256" key="5">
    <source>
        <dbReference type="ARBA" id="ARBA00022475"/>
    </source>
</evidence>
<accession>A0A0K1EA41</accession>
<evidence type="ECO:0000256" key="3">
    <source>
        <dbReference type="ARBA" id="ARBA00022448"/>
    </source>
</evidence>